<organism evidence="2 3">
    <name type="scientific">Blepharisma stoltei</name>
    <dbReference type="NCBI Taxonomy" id="1481888"/>
    <lineage>
        <taxon>Eukaryota</taxon>
        <taxon>Sar</taxon>
        <taxon>Alveolata</taxon>
        <taxon>Ciliophora</taxon>
        <taxon>Postciliodesmatophora</taxon>
        <taxon>Heterotrichea</taxon>
        <taxon>Heterotrichida</taxon>
        <taxon>Blepharismidae</taxon>
        <taxon>Blepharisma</taxon>
    </lineage>
</organism>
<name>A0AAU9JM88_9CILI</name>
<feature type="transmembrane region" description="Helical" evidence="1">
    <location>
        <begin position="64"/>
        <end position="91"/>
    </location>
</feature>
<dbReference type="EMBL" id="CAJZBQ010000044">
    <property type="protein sequence ID" value="CAG9328000.1"/>
    <property type="molecule type" value="Genomic_DNA"/>
</dbReference>
<accession>A0AAU9JM88</accession>
<feature type="transmembrane region" description="Helical" evidence="1">
    <location>
        <begin position="181"/>
        <end position="201"/>
    </location>
</feature>
<keyword evidence="1" id="KW-1133">Transmembrane helix</keyword>
<evidence type="ECO:0000256" key="1">
    <source>
        <dbReference type="SAM" id="Phobius"/>
    </source>
</evidence>
<dbReference type="AlphaFoldDB" id="A0AAU9JM88"/>
<keyword evidence="3" id="KW-1185">Reference proteome</keyword>
<comment type="caution">
    <text evidence="2">The sequence shown here is derived from an EMBL/GenBank/DDBJ whole genome shotgun (WGS) entry which is preliminary data.</text>
</comment>
<protein>
    <submittedName>
        <fullName evidence="2">Uncharacterized protein</fullName>
    </submittedName>
</protein>
<reference evidence="2" key="1">
    <citation type="submission" date="2021-09" db="EMBL/GenBank/DDBJ databases">
        <authorList>
            <consortium name="AG Swart"/>
            <person name="Singh M."/>
            <person name="Singh A."/>
            <person name="Seah K."/>
            <person name="Emmerich C."/>
        </authorList>
    </citation>
    <scope>NUCLEOTIDE SEQUENCE</scope>
    <source>
        <strain evidence="2">ATCC30299</strain>
    </source>
</reference>
<keyword evidence="1" id="KW-0472">Membrane</keyword>
<dbReference type="Proteomes" id="UP001162131">
    <property type="component" value="Unassembled WGS sequence"/>
</dbReference>
<evidence type="ECO:0000313" key="3">
    <source>
        <dbReference type="Proteomes" id="UP001162131"/>
    </source>
</evidence>
<evidence type="ECO:0000313" key="2">
    <source>
        <dbReference type="EMBL" id="CAG9328000.1"/>
    </source>
</evidence>
<gene>
    <name evidence="2" type="ORF">BSTOLATCC_MIC44619</name>
</gene>
<keyword evidence="1" id="KW-0812">Transmembrane</keyword>
<proteinExistence type="predicted"/>
<sequence length="232" mass="27447">MKNRKNSFDAKFLSKTANLRQDPISCYNTVVSQYNDRVNVKNGIHLEHAYNDAVYVFWFGFQRYWYWLLFILYLAPYVTIITLCLSLYSLIIHENALSVYRNNSKQVKDLFENMVLNEEICKNGSSHYLYFSLKPQDVDFFPFPPTTKEVLKARENDGKVCFMVYDRVFLSWSENLRSSRCLIWLHTVLNIALFVAMQYYVYTPLFCFNLLHPVESISKCGVSDINSIVFFW</sequence>